<name>A0ABR2RML9_9ROSI</name>
<feature type="domain" description="K Homology" evidence="2">
    <location>
        <begin position="305"/>
        <end position="373"/>
    </location>
</feature>
<dbReference type="SUPFAM" id="SSF54791">
    <property type="entry name" value="Eukaryotic type KH-domain (KH-domain type I)"/>
    <property type="match status" value="1"/>
</dbReference>
<dbReference type="InterPro" id="IPR004088">
    <property type="entry name" value="KH_dom_type_1"/>
</dbReference>
<evidence type="ECO:0000259" key="3">
    <source>
        <dbReference type="SMART" id="SM00474"/>
    </source>
</evidence>
<sequence length="373" mass="41998">MAFSTPYQTYVPLLFDPGDRHKDYEAVLSLVPIHIVTHASQLPKEFLFPSAQTPFIIGFDCEGVQLCQYGTLCIMQLALSEAIYLVDAIQGGEELMQACKPALESSFITKVIHDCKRDSEALYFQFGIRLHNVMDTQIAYSLIEEQQGRRRSSDDPISFIRLLADPQYCGISYAEKNDVRALLKKASICTLSWFSICSPKGPKHKTNTNFSMNYNILFQAKDPKFWTYRPLSETMIQAAVDDVRFLPYIHHKMMEKLSEQMLWQLAVRGALHCRCFCAGDEGFSDWPPIPTIPDNMKAKGNAPEEEILSVINVPSGKMGQIIGKKGVSIMSIKQSCNADILIRGDKGTPDKVFIIGPLRQVRMAEAIIRGRIC</sequence>
<dbReference type="Proteomes" id="UP001396334">
    <property type="component" value="Unassembled WGS sequence"/>
</dbReference>
<reference evidence="4 5" key="1">
    <citation type="journal article" date="2024" name="G3 (Bethesda)">
        <title>Genome assembly of Hibiscus sabdariffa L. provides insights into metabolisms of medicinal natural products.</title>
        <authorList>
            <person name="Kim T."/>
        </authorList>
    </citation>
    <scope>NUCLEOTIDE SEQUENCE [LARGE SCALE GENOMIC DNA]</scope>
    <source>
        <strain evidence="4">TK-2024</strain>
        <tissue evidence="4">Old leaves</tissue>
    </source>
</reference>
<evidence type="ECO:0000256" key="1">
    <source>
        <dbReference type="PROSITE-ProRule" id="PRU00117"/>
    </source>
</evidence>
<dbReference type="SUPFAM" id="SSF53098">
    <property type="entry name" value="Ribonuclease H-like"/>
    <property type="match status" value="1"/>
</dbReference>
<keyword evidence="1" id="KW-0694">RNA-binding</keyword>
<dbReference type="CDD" id="cd06148">
    <property type="entry name" value="Egl_like_exo"/>
    <property type="match status" value="1"/>
</dbReference>
<feature type="domain" description="3'-5' exonuclease" evidence="3">
    <location>
        <begin position="33"/>
        <end position="258"/>
    </location>
</feature>
<dbReference type="SMART" id="SM00474">
    <property type="entry name" value="35EXOc"/>
    <property type="match status" value="1"/>
</dbReference>
<dbReference type="InterPro" id="IPR002562">
    <property type="entry name" value="3'-5'_exonuclease_dom"/>
</dbReference>
<dbReference type="Gene3D" id="3.30.1370.10">
    <property type="entry name" value="K Homology domain, type 1"/>
    <property type="match status" value="1"/>
</dbReference>
<dbReference type="CDD" id="cd00105">
    <property type="entry name" value="KH-I"/>
    <property type="match status" value="1"/>
</dbReference>
<dbReference type="InterPro" id="IPR036397">
    <property type="entry name" value="RNaseH_sf"/>
</dbReference>
<organism evidence="4 5">
    <name type="scientific">Hibiscus sabdariffa</name>
    <name type="common">roselle</name>
    <dbReference type="NCBI Taxonomy" id="183260"/>
    <lineage>
        <taxon>Eukaryota</taxon>
        <taxon>Viridiplantae</taxon>
        <taxon>Streptophyta</taxon>
        <taxon>Embryophyta</taxon>
        <taxon>Tracheophyta</taxon>
        <taxon>Spermatophyta</taxon>
        <taxon>Magnoliopsida</taxon>
        <taxon>eudicotyledons</taxon>
        <taxon>Gunneridae</taxon>
        <taxon>Pentapetalae</taxon>
        <taxon>rosids</taxon>
        <taxon>malvids</taxon>
        <taxon>Malvales</taxon>
        <taxon>Malvaceae</taxon>
        <taxon>Malvoideae</taxon>
        <taxon>Hibiscus</taxon>
    </lineage>
</organism>
<evidence type="ECO:0000259" key="2">
    <source>
        <dbReference type="SMART" id="SM00322"/>
    </source>
</evidence>
<dbReference type="PANTHER" id="PTHR46814:SF1">
    <property type="entry name" value="EGALITARIAN, ISOFORM B"/>
    <property type="match status" value="1"/>
</dbReference>
<dbReference type="SMART" id="SM00322">
    <property type="entry name" value="KH"/>
    <property type="match status" value="1"/>
</dbReference>
<evidence type="ECO:0000313" key="4">
    <source>
        <dbReference type="EMBL" id="KAK9014129.1"/>
    </source>
</evidence>
<proteinExistence type="predicted"/>
<dbReference type="InterPro" id="IPR004087">
    <property type="entry name" value="KH_dom"/>
</dbReference>
<gene>
    <name evidence="4" type="ORF">V6N11_005298</name>
</gene>
<comment type="caution">
    <text evidence="4">The sequence shown here is derived from an EMBL/GenBank/DDBJ whole genome shotgun (WGS) entry which is preliminary data.</text>
</comment>
<dbReference type="InterPro" id="IPR012337">
    <property type="entry name" value="RNaseH-like_sf"/>
</dbReference>
<dbReference type="PANTHER" id="PTHR46814">
    <property type="entry name" value="EGALITARIAN, ISOFORM B"/>
    <property type="match status" value="1"/>
</dbReference>
<keyword evidence="5" id="KW-1185">Reference proteome</keyword>
<dbReference type="Pfam" id="PF00013">
    <property type="entry name" value="KH_1"/>
    <property type="match status" value="1"/>
</dbReference>
<accession>A0ABR2RML9</accession>
<evidence type="ECO:0000313" key="5">
    <source>
        <dbReference type="Proteomes" id="UP001396334"/>
    </source>
</evidence>
<protein>
    <submittedName>
        <fullName evidence="4">Uncharacterized protein</fullName>
    </submittedName>
</protein>
<dbReference type="InterPro" id="IPR036612">
    <property type="entry name" value="KH_dom_type_1_sf"/>
</dbReference>
<dbReference type="PROSITE" id="PS50084">
    <property type="entry name" value="KH_TYPE_1"/>
    <property type="match status" value="1"/>
</dbReference>
<dbReference type="Gene3D" id="3.30.420.10">
    <property type="entry name" value="Ribonuclease H-like superfamily/Ribonuclease H"/>
    <property type="match status" value="1"/>
</dbReference>
<dbReference type="EMBL" id="JBBPBN010000021">
    <property type="protein sequence ID" value="KAK9014129.1"/>
    <property type="molecule type" value="Genomic_DNA"/>
</dbReference>
<dbReference type="Pfam" id="PF01612">
    <property type="entry name" value="DNA_pol_A_exo1"/>
    <property type="match status" value="1"/>
</dbReference>